<evidence type="ECO:0000313" key="1">
    <source>
        <dbReference type="EMBL" id="EAL71733.1"/>
    </source>
</evidence>
<name>Q55B79_DICDI</name>
<dbReference type="RefSeq" id="XP_645733.1">
    <property type="nucleotide sequence ID" value="XM_640641.1"/>
</dbReference>
<dbReference type="PaxDb" id="44689-DDB0202775"/>
<dbReference type="KEGG" id="ddi:DDB_G0271206"/>
<dbReference type="GeneID" id="8617926"/>
<sequence length="62" mass="7093">MSQSSIITPLTKCTAYTDLVVYNSIVQTNRVFASFDIHNFDKGFNSRFNVDRNEKAGICWLD</sequence>
<organism evidence="1 2">
    <name type="scientific">Dictyostelium discoideum</name>
    <name type="common">Social amoeba</name>
    <dbReference type="NCBI Taxonomy" id="44689"/>
    <lineage>
        <taxon>Eukaryota</taxon>
        <taxon>Amoebozoa</taxon>
        <taxon>Evosea</taxon>
        <taxon>Eumycetozoa</taxon>
        <taxon>Dictyostelia</taxon>
        <taxon>Dictyosteliales</taxon>
        <taxon>Dictyosteliaceae</taxon>
        <taxon>Dictyostelium</taxon>
    </lineage>
</organism>
<dbReference type="InParanoid" id="Q55B79"/>
<gene>
    <name evidence="1" type="ORF">DDB_G0271206</name>
</gene>
<evidence type="ECO:0000313" key="2">
    <source>
        <dbReference type="Proteomes" id="UP000002195"/>
    </source>
</evidence>
<protein>
    <submittedName>
        <fullName evidence="1">Uncharacterized protein</fullName>
    </submittedName>
</protein>
<proteinExistence type="predicted"/>
<dbReference type="VEuPathDB" id="AmoebaDB:DDB_G0271206"/>
<comment type="caution">
    <text evidence="1">The sequence shown here is derived from an EMBL/GenBank/DDBJ whole genome shotgun (WGS) entry which is preliminary data.</text>
</comment>
<reference evidence="1 2" key="1">
    <citation type="journal article" date="2005" name="Nature">
        <title>The genome of the social amoeba Dictyostelium discoideum.</title>
        <authorList>
            <consortium name="The Dictyostelium discoideum Sequencing Consortium"/>
            <person name="Eichinger L."/>
            <person name="Pachebat J.A."/>
            <person name="Glockner G."/>
            <person name="Rajandream M.A."/>
            <person name="Sucgang R."/>
            <person name="Berriman M."/>
            <person name="Song J."/>
            <person name="Olsen R."/>
            <person name="Szafranski K."/>
            <person name="Xu Q."/>
            <person name="Tunggal B."/>
            <person name="Kummerfeld S."/>
            <person name="Madera M."/>
            <person name="Konfortov B.A."/>
            <person name="Rivero F."/>
            <person name="Bankier A.T."/>
            <person name="Lehmann R."/>
            <person name="Hamlin N."/>
            <person name="Davies R."/>
            <person name="Gaudet P."/>
            <person name="Fey P."/>
            <person name="Pilcher K."/>
            <person name="Chen G."/>
            <person name="Saunders D."/>
            <person name="Sodergren E."/>
            <person name="Davis P."/>
            <person name="Kerhornou A."/>
            <person name="Nie X."/>
            <person name="Hall N."/>
            <person name="Anjard C."/>
            <person name="Hemphill L."/>
            <person name="Bason N."/>
            <person name="Farbrother P."/>
            <person name="Desany B."/>
            <person name="Just E."/>
            <person name="Morio T."/>
            <person name="Rost R."/>
            <person name="Churcher C."/>
            <person name="Cooper J."/>
            <person name="Haydock S."/>
            <person name="van Driessche N."/>
            <person name="Cronin A."/>
            <person name="Goodhead I."/>
            <person name="Muzny D."/>
            <person name="Mourier T."/>
            <person name="Pain A."/>
            <person name="Lu M."/>
            <person name="Harper D."/>
            <person name="Lindsay R."/>
            <person name="Hauser H."/>
            <person name="James K."/>
            <person name="Quiles M."/>
            <person name="Madan Babu M."/>
            <person name="Saito T."/>
            <person name="Buchrieser C."/>
            <person name="Wardroper A."/>
            <person name="Felder M."/>
            <person name="Thangavelu M."/>
            <person name="Johnson D."/>
            <person name="Knights A."/>
            <person name="Loulseged H."/>
            <person name="Mungall K."/>
            <person name="Oliver K."/>
            <person name="Price C."/>
            <person name="Quail M.A."/>
            <person name="Urushihara H."/>
            <person name="Hernandez J."/>
            <person name="Rabbinowitsch E."/>
            <person name="Steffen D."/>
            <person name="Sanders M."/>
            <person name="Ma J."/>
            <person name="Kohara Y."/>
            <person name="Sharp S."/>
            <person name="Simmonds M."/>
            <person name="Spiegler S."/>
            <person name="Tivey A."/>
            <person name="Sugano S."/>
            <person name="White B."/>
            <person name="Walker D."/>
            <person name="Woodward J."/>
            <person name="Winckler T."/>
            <person name="Tanaka Y."/>
            <person name="Shaulsky G."/>
            <person name="Schleicher M."/>
            <person name="Weinstock G."/>
            <person name="Rosenthal A."/>
            <person name="Cox E.C."/>
            <person name="Chisholm R.L."/>
            <person name="Gibbs R."/>
            <person name="Loomis W.F."/>
            <person name="Platzer M."/>
            <person name="Kay R.R."/>
            <person name="Williams J."/>
            <person name="Dear P.H."/>
            <person name="Noegel A.A."/>
            <person name="Barrell B."/>
            <person name="Kuspa A."/>
        </authorList>
    </citation>
    <scope>NUCLEOTIDE SEQUENCE [LARGE SCALE GENOMIC DNA]</scope>
    <source>
        <strain evidence="1 2">AX4</strain>
    </source>
</reference>
<keyword evidence="2" id="KW-1185">Reference proteome</keyword>
<dbReference type="EMBL" id="AAFI02000006">
    <property type="protein sequence ID" value="EAL71733.1"/>
    <property type="molecule type" value="Genomic_DNA"/>
</dbReference>
<dbReference type="HOGENOM" id="CLU_2908760_0_0_1"/>
<dbReference type="Proteomes" id="UP000002195">
    <property type="component" value="Unassembled WGS sequence"/>
</dbReference>
<dbReference type="AlphaFoldDB" id="Q55B79"/>
<accession>Q55B79</accession>